<dbReference type="GO" id="GO:0005829">
    <property type="term" value="C:cytosol"/>
    <property type="evidence" value="ECO:0007669"/>
    <property type="project" value="TreeGrafter"/>
</dbReference>
<reference evidence="2 3" key="1">
    <citation type="submission" date="2017-02" db="EMBL/GenBank/DDBJ databases">
        <title>Whole genome shotgun sequence of Pantoea agglomerans strain AS1 isolated from a cycad, Zamia floridana in Central Florida, USA.</title>
        <authorList>
            <person name="Lata P."/>
            <person name="Govindarajan S."/>
            <person name="Qi F."/>
            <person name="Li J.-L."/>
            <person name="Maurya S.K."/>
            <person name="Sahoo M.K."/>
        </authorList>
    </citation>
    <scope>NUCLEOTIDE SEQUENCE [LARGE SCALE GENOMIC DNA]</scope>
    <source>
        <strain evidence="2 3">AS1</strain>
    </source>
</reference>
<dbReference type="AlphaFoldDB" id="A0A1V9DQU4"/>
<dbReference type="RefSeq" id="WP_081135173.1">
    <property type="nucleotide sequence ID" value="NZ_MWUE01000003.1"/>
</dbReference>
<dbReference type="EMBL" id="MWUE01000003">
    <property type="protein sequence ID" value="OQP36233.1"/>
    <property type="molecule type" value="Genomic_DNA"/>
</dbReference>
<proteinExistence type="predicted"/>
<organism evidence="2 3">
    <name type="scientific">Pantoea latae</name>
    <dbReference type="NCBI Taxonomy" id="1964541"/>
    <lineage>
        <taxon>Bacteria</taxon>
        <taxon>Pseudomonadati</taxon>
        <taxon>Pseudomonadota</taxon>
        <taxon>Gammaproteobacteria</taxon>
        <taxon>Enterobacterales</taxon>
        <taxon>Erwiniaceae</taxon>
        <taxon>Pantoea</taxon>
    </lineage>
</organism>
<dbReference type="OrthoDB" id="5288472at2"/>
<dbReference type="Pfam" id="PF02538">
    <property type="entry name" value="Hydantoinase_B"/>
    <property type="match status" value="1"/>
</dbReference>
<dbReference type="PANTHER" id="PTHR11365:SF23">
    <property type="entry name" value="HYPOTHETICAL 5-OXOPROLINASE (EUROFUNG)-RELATED"/>
    <property type="match status" value="1"/>
</dbReference>
<dbReference type="InterPro" id="IPR045079">
    <property type="entry name" value="Oxoprolinase-like"/>
</dbReference>
<keyword evidence="3" id="KW-1185">Reference proteome</keyword>
<name>A0A1V9DQU4_9GAMM</name>
<protein>
    <submittedName>
        <fullName evidence="2">5-oxoprolinase</fullName>
    </submittedName>
</protein>
<dbReference type="Proteomes" id="UP000192769">
    <property type="component" value="Unassembled WGS sequence"/>
</dbReference>
<dbReference type="InterPro" id="IPR003692">
    <property type="entry name" value="Hydantoinase_B"/>
</dbReference>
<feature type="domain" description="Hydantoinase B/oxoprolinase" evidence="1">
    <location>
        <begin position="6"/>
        <end position="524"/>
    </location>
</feature>
<sequence length="561" mass="59952">MSQQIIQHQVIWNRLISVVEEQAQALIRTAFGTATREAGDLSAGVFLPDGRMVAQAVTGTPGHVNSMAESVKHFLRVFPVETLQPGDVLVTNDPWKGTGHLYDITMVTPVFHHQRPVAIFASTLHVIDIGGLGPGPDGQQIWHEGLFLPIIKFIHAGKLDETVLNIVKANVREPAQVEGDFLALVACNDVGARRLLTLLDEFALPDLQAVGEYILTRSEQAMLEAVRSWPTGSWESELWVDGYDAPLRLQAKLTIGHDGIHVDFAGSAGFVAKGINVVKAYTDAYTSFGIRCLIGADIPNNAGSLGVIKIDAPEGSILNAPYPAAVTSRHIIGQMLPDVVFNCLRQARPGEVPAEGASCLWNIQLSGGHILPQYDASHTLTQPRFSITSFSTGGTGARPLLDGLSTTSFPSGVRNVSLEILESISPVLFWRKEYRQDSGGAGTQRGGLGQVIELSHSQALPMELGAAWDRIHFPAQGAEGGLAGAPGRVTLSSGETLSGKGRQVIPPGSRLIVETPGGGGLGKPVNRPEALVARDIANQLISSESAAEIYGHDVRLTYKTE</sequence>
<evidence type="ECO:0000259" key="1">
    <source>
        <dbReference type="Pfam" id="PF02538"/>
    </source>
</evidence>
<dbReference type="PANTHER" id="PTHR11365">
    <property type="entry name" value="5-OXOPROLINASE RELATED"/>
    <property type="match status" value="1"/>
</dbReference>
<accession>A0A1V9DQU4</accession>
<evidence type="ECO:0000313" key="3">
    <source>
        <dbReference type="Proteomes" id="UP000192769"/>
    </source>
</evidence>
<evidence type="ECO:0000313" key="2">
    <source>
        <dbReference type="EMBL" id="OQP36233.1"/>
    </source>
</evidence>
<gene>
    <name evidence="2" type="ORF">B2J69_01270</name>
</gene>
<dbReference type="GO" id="GO:0017168">
    <property type="term" value="F:5-oxoprolinase (ATP-hydrolyzing) activity"/>
    <property type="evidence" value="ECO:0007669"/>
    <property type="project" value="TreeGrafter"/>
</dbReference>
<dbReference type="GO" id="GO:0006749">
    <property type="term" value="P:glutathione metabolic process"/>
    <property type="evidence" value="ECO:0007669"/>
    <property type="project" value="TreeGrafter"/>
</dbReference>
<comment type="caution">
    <text evidence="2">The sequence shown here is derived from an EMBL/GenBank/DDBJ whole genome shotgun (WGS) entry which is preliminary data.</text>
</comment>